<dbReference type="Pfam" id="PF01420">
    <property type="entry name" value="Methylase_S"/>
    <property type="match status" value="1"/>
</dbReference>
<dbReference type="GO" id="GO:0008170">
    <property type="term" value="F:N-methyltransferase activity"/>
    <property type="evidence" value="ECO:0007669"/>
    <property type="project" value="InterPro"/>
</dbReference>
<evidence type="ECO:0000256" key="1">
    <source>
        <dbReference type="ARBA" id="ARBA00010923"/>
    </source>
</evidence>
<dbReference type="InterPro" id="IPR000055">
    <property type="entry name" value="Restrct_endonuc_typeI_TRD"/>
</dbReference>
<dbReference type="InterPro" id="IPR003356">
    <property type="entry name" value="DNA_methylase_A-5"/>
</dbReference>
<evidence type="ECO:0000256" key="8">
    <source>
        <dbReference type="ARBA" id="ARBA00047942"/>
    </source>
</evidence>
<dbReference type="GO" id="GO:0009307">
    <property type="term" value="P:DNA restriction-modification system"/>
    <property type="evidence" value="ECO:0007669"/>
    <property type="project" value="UniProtKB-KW"/>
</dbReference>
<dbReference type="Gene3D" id="1.20.1260.30">
    <property type="match status" value="1"/>
</dbReference>
<dbReference type="GO" id="GO:0009007">
    <property type="term" value="F:site-specific DNA-methyltransferase (adenine-specific) activity"/>
    <property type="evidence" value="ECO:0007669"/>
    <property type="project" value="UniProtKB-EC"/>
</dbReference>
<dbReference type="PANTHER" id="PTHR30408">
    <property type="entry name" value="TYPE-1 RESTRICTION ENZYME ECOKI SPECIFICITY PROTEIN"/>
    <property type="match status" value="1"/>
</dbReference>
<evidence type="ECO:0000256" key="6">
    <source>
        <dbReference type="ARBA" id="ARBA00022747"/>
    </source>
</evidence>
<gene>
    <name evidence="12" type="ORF">FWILDA_LOCUS10126</name>
</gene>
<dbReference type="InterPro" id="IPR052021">
    <property type="entry name" value="Type-I_RS_S_subunit"/>
</dbReference>
<evidence type="ECO:0000256" key="9">
    <source>
        <dbReference type="SAM" id="Coils"/>
    </source>
</evidence>
<name>A0A9W4SU80_9GLOM</name>
<dbReference type="InterPro" id="IPR038333">
    <property type="entry name" value="T1MK-like_N_sf"/>
</dbReference>
<dbReference type="SUPFAM" id="SSF116734">
    <property type="entry name" value="DNA methylase specificity domain"/>
    <property type="match status" value="2"/>
</dbReference>
<sequence length="794" mass="91801">MEVVLKSHRSPYEKEIALYNCSKNMEVGELQPIKKKRIEFLLLSKLHGKIAKQIVDIMPKLTEADIRMEIDEELKNKAKRTGQNLEDALEQAKNYARKRNTPIAYAIIDKKEVDFLLDERTALHYTNINEYNPTEIIVVEHRRQLIQIFSFANNQLRAAGLTEGDERFSEFCSVLFLKLLSEDEEKADKDKRRSPETIIPFHLRGKHEKEKFCCFQSKYGEDIFNPLLVKKPAILKRIIDKMTSLHLSSIKSDIKGDAFEYFLKEALKKDKQDLGTIFYSSPHCGILIKTFHYLYEKIPKNDKGKLKRLKEGVLYGNELTRIARVAKMNMILTGDGHNNIKKLDSLENPAHGKYDIVITNMPFSLKGPFDECQDLYLLGKANGNNSNEEEKLKNGFQKLDVEVIRNNNYVSIPNIYKKFTFETQQQLISLGELVEELTIRNSVNAPVWSVTNDRGFVLSEENFSERVASKDVSNYKLVPPQNFAYSPPRINVGSINYNDSEKIGCVSPIYVAFKVKNKEKVVPQYLFCLFQSEKFKEQVKNFCFGSVRQSLSFENFAKIIVPVPSLEEQKRVIQELGEIASFEYGNYDGKGEDKGKYKLVRITDLDEYGNISEKDLKYTDLSKEFKTDKFLSKGDIVVSRQALPARAGVFEEEKAVLSSNLWDRQVRELTKGTAQPVFSANSLREIQIPIPSLEKQREIIEEREKDLMIIDYQKQKIRCGYFWAENPFCKKCLEMEILKLGQIKHDLKRTEEAFNSETDPAKKQELKKIIENIKETVVNHLKEEKEKASKKELK</sequence>
<organism evidence="12 13">
    <name type="scientific">Funneliformis geosporum</name>
    <dbReference type="NCBI Taxonomy" id="1117311"/>
    <lineage>
        <taxon>Eukaryota</taxon>
        <taxon>Fungi</taxon>
        <taxon>Fungi incertae sedis</taxon>
        <taxon>Mucoromycota</taxon>
        <taxon>Glomeromycotina</taxon>
        <taxon>Glomeromycetes</taxon>
        <taxon>Glomerales</taxon>
        <taxon>Glomeraceae</taxon>
        <taxon>Funneliformis</taxon>
    </lineage>
</organism>
<keyword evidence="7" id="KW-0238">DNA-binding</keyword>
<dbReference type="Gene3D" id="3.90.220.20">
    <property type="entry name" value="DNA methylase specificity domains"/>
    <property type="match status" value="3"/>
</dbReference>
<accession>A0A9W4SU80</accession>
<dbReference type="Proteomes" id="UP001153678">
    <property type="component" value="Unassembled WGS sequence"/>
</dbReference>
<dbReference type="SUPFAM" id="SSF53335">
    <property type="entry name" value="S-adenosyl-L-methionine-dependent methyltransferases"/>
    <property type="match status" value="1"/>
</dbReference>
<dbReference type="Gene3D" id="3.40.50.150">
    <property type="entry name" value="Vaccinia Virus protein VP39"/>
    <property type="match status" value="1"/>
</dbReference>
<feature type="coiled-coil region" evidence="9">
    <location>
        <begin position="71"/>
        <end position="98"/>
    </location>
</feature>
<keyword evidence="4" id="KW-0808">Transferase</keyword>
<keyword evidence="6" id="KW-0680">Restriction system</keyword>
<protein>
    <recommendedName>
        <fullName evidence="2">site-specific DNA-methyltransferase (adenine-specific)</fullName>
        <ecNumber evidence="2">2.1.1.72</ecNumber>
    </recommendedName>
</protein>
<proteinExistence type="inferred from homology"/>
<keyword evidence="9" id="KW-0175">Coiled coil</keyword>
<dbReference type="Pfam" id="PF02384">
    <property type="entry name" value="N6_Mtase"/>
    <property type="match status" value="1"/>
</dbReference>
<dbReference type="EC" id="2.1.1.72" evidence="2"/>
<comment type="caution">
    <text evidence="12">The sequence shown here is derived from an EMBL/GenBank/DDBJ whole genome shotgun (WGS) entry which is preliminary data.</text>
</comment>
<dbReference type="GO" id="GO:0032259">
    <property type="term" value="P:methylation"/>
    <property type="evidence" value="ECO:0007669"/>
    <property type="project" value="UniProtKB-KW"/>
</dbReference>
<dbReference type="PANTHER" id="PTHR30408:SF12">
    <property type="entry name" value="TYPE I RESTRICTION ENZYME MJAVIII SPECIFICITY SUBUNIT"/>
    <property type="match status" value="1"/>
</dbReference>
<evidence type="ECO:0000256" key="5">
    <source>
        <dbReference type="ARBA" id="ARBA00022691"/>
    </source>
</evidence>
<evidence type="ECO:0000256" key="4">
    <source>
        <dbReference type="ARBA" id="ARBA00022679"/>
    </source>
</evidence>
<comment type="catalytic activity">
    <reaction evidence="8">
        <text>a 2'-deoxyadenosine in DNA + S-adenosyl-L-methionine = an N(6)-methyl-2'-deoxyadenosine in DNA + S-adenosyl-L-homocysteine + H(+)</text>
        <dbReference type="Rhea" id="RHEA:15197"/>
        <dbReference type="Rhea" id="RHEA-COMP:12418"/>
        <dbReference type="Rhea" id="RHEA-COMP:12419"/>
        <dbReference type="ChEBI" id="CHEBI:15378"/>
        <dbReference type="ChEBI" id="CHEBI:57856"/>
        <dbReference type="ChEBI" id="CHEBI:59789"/>
        <dbReference type="ChEBI" id="CHEBI:90615"/>
        <dbReference type="ChEBI" id="CHEBI:90616"/>
        <dbReference type="EC" id="2.1.1.72"/>
    </reaction>
</comment>
<evidence type="ECO:0000259" key="11">
    <source>
        <dbReference type="Pfam" id="PF02384"/>
    </source>
</evidence>
<keyword evidence="5" id="KW-0949">S-adenosyl-L-methionine</keyword>
<dbReference type="AlphaFoldDB" id="A0A9W4SU80"/>
<reference evidence="12" key="1">
    <citation type="submission" date="2022-08" db="EMBL/GenBank/DDBJ databases">
        <authorList>
            <person name="Kallberg Y."/>
            <person name="Tangrot J."/>
            <person name="Rosling A."/>
        </authorList>
    </citation>
    <scope>NUCLEOTIDE SEQUENCE</scope>
    <source>
        <strain evidence="12">Wild A</strain>
    </source>
</reference>
<dbReference type="GO" id="GO:0003677">
    <property type="term" value="F:DNA binding"/>
    <property type="evidence" value="ECO:0007669"/>
    <property type="project" value="UniProtKB-KW"/>
</dbReference>
<dbReference type="EMBL" id="CAMKVN010002535">
    <property type="protein sequence ID" value="CAI2181520.1"/>
    <property type="molecule type" value="Genomic_DNA"/>
</dbReference>
<evidence type="ECO:0000256" key="7">
    <source>
        <dbReference type="ARBA" id="ARBA00023125"/>
    </source>
</evidence>
<evidence type="ECO:0000313" key="13">
    <source>
        <dbReference type="Proteomes" id="UP001153678"/>
    </source>
</evidence>
<evidence type="ECO:0000313" key="12">
    <source>
        <dbReference type="EMBL" id="CAI2181520.1"/>
    </source>
</evidence>
<feature type="domain" description="Type I restriction modification DNA specificity" evidence="10">
    <location>
        <begin position="489"/>
        <end position="571"/>
    </location>
</feature>
<dbReference type="InterPro" id="IPR044946">
    <property type="entry name" value="Restrct_endonuc_typeI_TRD_sf"/>
</dbReference>
<evidence type="ECO:0000259" key="10">
    <source>
        <dbReference type="Pfam" id="PF01420"/>
    </source>
</evidence>
<keyword evidence="13" id="KW-1185">Reference proteome</keyword>
<evidence type="ECO:0000256" key="2">
    <source>
        <dbReference type="ARBA" id="ARBA00011900"/>
    </source>
</evidence>
<keyword evidence="3" id="KW-0489">Methyltransferase</keyword>
<comment type="similarity">
    <text evidence="1">Belongs to the type-I restriction system S methylase family.</text>
</comment>
<evidence type="ECO:0000256" key="3">
    <source>
        <dbReference type="ARBA" id="ARBA00022603"/>
    </source>
</evidence>
<feature type="domain" description="DNA methylase adenine-specific" evidence="11">
    <location>
        <begin position="285"/>
        <end position="366"/>
    </location>
</feature>
<dbReference type="InterPro" id="IPR029063">
    <property type="entry name" value="SAM-dependent_MTases_sf"/>
</dbReference>